<accession>A0A149VV61</accession>
<dbReference type="Pfam" id="PF13505">
    <property type="entry name" value="OMP_b-brl"/>
    <property type="match status" value="1"/>
</dbReference>
<proteinExistence type="predicted"/>
<comment type="caution">
    <text evidence="4">The sequence shown here is derived from an EMBL/GenBank/DDBJ whole genome shotgun (WGS) entry which is preliminary data.</text>
</comment>
<evidence type="ECO:0000313" key="5">
    <source>
        <dbReference type="Proteomes" id="UP000075653"/>
    </source>
</evidence>
<feature type="domain" description="Outer membrane protein beta-barrel" evidence="3">
    <location>
        <begin position="7"/>
        <end position="128"/>
    </location>
</feature>
<sequence length="128" mass="13119">MSKVQGGYIGSGGTNYSASGGNLVTPINASANISGAEIAAVGFIPLTNNFSLLGKFGGTSITESASINYAGGAASVNGTRTAATYGIGAQYYFNSNLFGRLDLDSYSVGDSSYSSRVDVWTVNIGYHF</sequence>
<evidence type="ECO:0000313" key="4">
    <source>
        <dbReference type="EMBL" id="KXW57115.1"/>
    </source>
</evidence>
<organism evidence="4 5">
    <name type="scientific">Ferrovum myxofaciens</name>
    <dbReference type="NCBI Taxonomy" id="416213"/>
    <lineage>
        <taxon>Bacteria</taxon>
        <taxon>Pseudomonadati</taxon>
        <taxon>Pseudomonadota</taxon>
        <taxon>Betaproteobacteria</taxon>
        <taxon>Ferrovales</taxon>
        <taxon>Ferrovaceae</taxon>
        <taxon>Ferrovum</taxon>
    </lineage>
</organism>
<evidence type="ECO:0000256" key="2">
    <source>
        <dbReference type="ARBA" id="ARBA00022729"/>
    </source>
</evidence>
<dbReference type="GO" id="GO:0009279">
    <property type="term" value="C:cell outer membrane"/>
    <property type="evidence" value="ECO:0007669"/>
    <property type="project" value="UniProtKB-SubCell"/>
</dbReference>
<dbReference type="PATRIC" id="fig|1789004.3.peg.2505"/>
<evidence type="ECO:0000259" key="3">
    <source>
        <dbReference type="Pfam" id="PF13505"/>
    </source>
</evidence>
<gene>
    <name evidence="4" type="ORF">FEMY_23710</name>
</gene>
<dbReference type="SUPFAM" id="SSF56925">
    <property type="entry name" value="OMPA-like"/>
    <property type="match status" value="1"/>
</dbReference>
<dbReference type="InterPro" id="IPR027385">
    <property type="entry name" value="Beta-barrel_OMP"/>
</dbReference>
<evidence type="ECO:0000256" key="1">
    <source>
        <dbReference type="ARBA" id="ARBA00004442"/>
    </source>
</evidence>
<dbReference type="InterPro" id="IPR011250">
    <property type="entry name" value="OMP/PagP_B-barrel"/>
</dbReference>
<dbReference type="Proteomes" id="UP000075653">
    <property type="component" value="Unassembled WGS sequence"/>
</dbReference>
<keyword evidence="2" id="KW-0732">Signal</keyword>
<reference evidence="4 5" key="1">
    <citation type="submission" date="2016-01" db="EMBL/GenBank/DDBJ databases">
        <title>Genome sequence of the acidophilic iron oxidising Ferrovum strain Z-31.</title>
        <authorList>
            <person name="Poehlein A."/>
            <person name="Ullrich S.R."/>
            <person name="Schloemann M."/>
            <person name="Muehling M."/>
            <person name="Daniel R."/>
        </authorList>
    </citation>
    <scope>NUCLEOTIDE SEQUENCE [LARGE SCALE GENOMIC DNA]</scope>
    <source>
        <strain evidence="4 5">Z-31</strain>
    </source>
</reference>
<protein>
    <recommendedName>
        <fullName evidence="3">Outer membrane protein beta-barrel domain-containing protein</fullName>
    </recommendedName>
</protein>
<comment type="subcellular location">
    <subcellularLocation>
        <location evidence="1">Cell outer membrane</location>
    </subcellularLocation>
</comment>
<dbReference type="EMBL" id="LRRD01000120">
    <property type="protein sequence ID" value="KXW57115.1"/>
    <property type="molecule type" value="Genomic_DNA"/>
</dbReference>
<name>A0A149VV61_9PROT</name>
<dbReference type="AlphaFoldDB" id="A0A149VV61"/>
<dbReference type="Gene3D" id="2.40.160.20">
    <property type="match status" value="1"/>
</dbReference>
<keyword evidence="5" id="KW-1185">Reference proteome</keyword>